<dbReference type="InterPro" id="IPR004827">
    <property type="entry name" value="bZIP"/>
</dbReference>
<feature type="compositionally biased region" description="Low complexity" evidence="4">
    <location>
        <begin position="126"/>
        <end position="144"/>
    </location>
</feature>
<dbReference type="PROSITE" id="PS50217">
    <property type="entry name" value="BZIP"/>
    <property type="match status" value="1"/>
</dbReference>
<keyword evidence="2" id="KW-0238">DNA-binding</keyword>
<protein>
    <submittedName>
        <fullName evidence="7">Uncharacterized protein LOC106055122 isoform X1</fullName>
    </submittedName>
</protein>
<dbReference type="SUPFAM" id="SSF57959">
    <property type="entry name" value="Leucine zipper domain"/>
    <property type="match status" value="1"/>
</dbReference>
<evidence type="ECO:0000259" key="5">
    <source>
        <dbReference type="PROSITE" id="PS50217"/>
    </source>
</evidence>
<evidence type="ECO:0000256" key="2">
    <source>
        <dbReference type="ARBA" id="ARBA00023125"/>
    </source>
</evidence>
<name>A0A9W2ZQI4_BIOGL</name>
<dbReference type="GO" id="GO:0000978">
    <property type="term" value="F:RNA polymerase II cis-regulatory region sequence-specific DNA binding"/>
    <property type="evidence" value="ECO:0007669"/>
    <property type="project" value="TreeGrafter"/>
</dbReference>
<dbReference type="SMART" id="SM00338">
    <property type="entry name" value="BRLZ"/>
    <property type="match status" value="1"/>
</dbReference>
<dbReference type="OrthoDB" id="6113691at2759"/>
<dbReference type="InterPro" id="IPR046347">
    <property type="entry name" value="bZIP_sf"/>
</dbReference>
<feature type="domain" description="BZIP" evidence="5">
    <location>
        <begin position="25"/>
        <end position="88"/>
    </location>
</feature>
<evidence type="ECO:0000256" key="1">
    <source>
        <dbReference type="ARBA" id="ARBA00023015"/>
    </source>
</evidence>
<dbReference type="PANTHER" id="PTHR23351:SF24">
    <property type="entry name" value="ACTIVATING TRANSCRIPTION FACTOR 3-RELATED"/>
    <property type="match status" value="1"/>
</dbReference>
<feature type="compositionally biased region" description="Low complexity" evidence="4">
    <location>
        <begin position="174"/>
        <end position="184"/>
    </location>
</feature>
<organism evidence="6 7">
    <name type="scientific">Biomphalaria glabrata</name>
    <name type="common">Bloodfluke planorb</name>
    <name type="synonym">Freshwater snail</name>
    <dbReference type="NCBI Taxonomy" id="6526"/>
    <lineage>
        <taxon>Eukaryota</taxon>
        <taxon>Metazoa</taxon>
        <taxon>Spiralia</taxon>
        <taxon>Lophotrochozoa</taxon>
        <taxon>Mollusca</taxon>
        <taxon>Gastropoda</taxon>
        <taxon>Heterobranchia</taxon>
        <taxon>Euthyneura</taxon>
        <taxon>Panpulmonata</taxon>
        <taxon>Hygrophila</taxon>
        <taxon>Lymnaeoidea</taxon>
        <taxon>Planorbidae</taxon>
        <taxon>Biomphalaria</taxon>
    </lineage>
</organism>
<feature type="region of interest" description="Disordered" evidence="4">
    <location>
        <begin position="1"/>
        <end position="69"/>
    </location>
</feature>
<dbReference type="GeneID" id="106055122"/>
<feature type="region of interest" description="Disordered" evidence="4">
    <location>
        <begin position="120"/>
        <end position="188"/>
    </location>
</feature>
<evidence type="ECO:0000313" key="6">
    <source>
        <dbReference type="Proteomes" id="UP001165740"/>
    </source>
</evidence>
<keyword evidence="3" id="KW-0804">Transcription</keyword>
<dbReference type="PROSITE" id="PS00036">
    <property type="entry name" value="BZIP_BASIC"/>
    <property type="match status" value="1"/>
</dbReference>
<dbReference type="Pfam" id="PF07716">
    <property type="entry name" value="bZIP_2"/>
    <property type="match status" value="1"/>
</dbReference>
<dbReference type="Gene3D" id="1.20.5.170">
    <property type="match status" value="1"/>
</dbReference>
<reference evidence="7" key="1">
    <citation type="submission" date="2025-08" db="UniProtKB">
        <authorList>
            <consortium name="RefSeq"/>
        </authorList>
    </citation>
    <scope>IDENTIFICATION</scope>
</reference>
<keyword evidence="6" id="KW-1185">Reference proteome</keyword>
<evidence type="ECO:0000313" key="7">
    <source>
        <dbReference type="RefSeq" id="XP_055877252.1"/>
    </source>
</evidence>
<keyword evidence="1" id="KW-0805">Transcription regulation</keyword>
<feature type="compositionally biased region" description="Basic and acidic residues" evidence="4">
    <location>
        <begin position="1"/>
        <end position="10"/>
    </location>
</feature>
<proteinExistence type="predicted"/>
<evidence type="ECO:0000256" key="3">
    <source>
        <dbReference type="ARBA" id="ARBA00023163"/>
    </source>
</evidence>
<dbReference type="PANTHER" id="PTHR23351">
    <property type="entry name" value="FOS TRANSCRIPTION FACTOR-RELATED"/>
    <property type="match status" value="1"/>
</dbReference>
<dbReference type="GO" id="GO:0000981">
    <property type="term" value="F:DNA-binding transcription factor activity, RNA polymerase II-specific"/>
    <property type="evidence" value="ECO:0007669"/>
    <property type="project" value="TreeGrafter"/>
</dbReference>
<dbReference type="InterPro" id="IPR000837">
    <property type="entry name" value="AP-1"/>
</dbReference>
<dbReference type="Proteomes" id="UP001165740">
    <property type="component" value="Chromosome 2"/>
</dbReference>
<evidence type="ECO:0000256" key="4">
    <source>
        <dbReference type="SAM" id="MobiDB-lite"/>
    </source>
</evidence>
<sequence>MEFPMEEGKSSTRGRKRKTDDSNLSPEEQEKKKKNRDAAKKCREKKEKEAQELKQRNAELESENSTLSKEKIKLLDKIKEFKTIIQIHMDKGCSLPPDIEMLFQEGSLDDFREVGYIETRVDSRMHTPPHTPDSSSSDQHSSPMPFKPNDPAPTALFSGTPLPNEVCSKKNIVPSRSPSRSPGPQGATFFQTQTETRELSHILLNSKSLPPVLNPIQVSLSKIPTNITRSTPFPTVVIDDDDDDDVQVCNDVTDVSFKPHTQETLPSQKLHWVPVSEQPGSSSVLNKAFEHPDIPSEDVIAKQLFAKDDSHYFNQPYESLRNSSFGSENQTENLKSLGFNSSVQSLPEGYSYTEDLAEVVLPDSISDFTNATVQYVSQEIESQTESDIQITNSQENAATIHEFELGVLSSAILALGPGVSDQLQEQIKKQYPITDQQLGQPNHYMETTSHTNVISRPQQAIPESHEKYMTVIDSNEITTLNSRNINKISPQTIAQPQASVQKYNNGQSIITVDELSSAKLIRLPDGKILIFHSGTVVNQPVLRAEQATQNIEQDQQSSILELNLPSLNFEDLQQNGNIFDKTKSKSSSSS</sequence>
<dbReference type="AlphaFoldDB" id="A0A9W2ZQI4"/>
<accession>A0A9W2ZQI4</accession>
<feature type="compositionally biased region" description="Basic and acidic residues" evidence="4">
    <location>
        <begin position="28"/>
        <end position="59"/>
    </location>
</feature>
<dbReference type="GO" id="GO:0005634">
    <property type="term" value="C:nucleus"/>
    <property type="evidence" value="ECO:0007669"/>
    <property type="project" value="TreeGrafter"/>
</dbReference>
<gene>
    <name evidence="7" type="primary">LOC106055122</name>
</gene>
<dbReference type="RefSeq" id="XP_055877252.1">
    <property type="nucleotide sequence ID" value="XM_056021277.1"/>
</dbReference>